<dbReference type="Proteomes" id="UP001500827">
    <property type="component" value="Unassembled WGS sequence"/>
</dbReference>
<feature type="region of interest" description="Disordered" evidence="1">
    <location>
        <begin position="30"/>
        <end position="68"/>
    </location>
</feature>
<evidence type="ECO:0000256" key="1">
    <source>
        <dbReference type="SAM" id="MobiDB-lite"/>
    </source>
</evidence>
<name>A0ABP7LW66_9SPHN</name>
<evidence type="ECO:0000313" key="3">
    <source>
        <dbReference type="Proteomes" id="UP001500827"/>
    </source>
</evidence>
<accession>A0ABP7LW66</accession>
<sequence length="68" mass="7341">MKPRLSPAIAAIAAGTGAFLLLKWLRPNPESATAPRPPLRDDLVEEADEESFPASDPPSWTMGEDEPL</sequence>
<evidence type="ECO:0000313" key="2">
    <source>
        <dbReference type="EMBL" id="GAA3907396.1"/>
    </source>
</evidence>
<keyword evidence="3" id="KW-1185">Reference proteome</keyword>
<dbReference type="EMBL" id="BAABBM010000001">
    <property type="protein sequence ID" value="GAA3907396.1"/>
    <property type="molecule type" value="Genomic_DNA"/>
</dbReference>
<comment type="caution">
    <text evidence="2">The sequence shown here is derived from an EMBL/GenBank/DDBJ whole genome shotgun (WGS) entry which is preliminary data.</text>
</comment>
<dbReference type="RefSeq" id="WP_344700245.1">
    <property type="nucleotide sequence ID" value="NZ_BAABBM010000001.1"/>
</dbReference>
<gene>
    <name evidence="2" type="ORF">GCM10022276_27300</name>
</gene>
<proteinExistence type="predicted"/>
<reference evidence="3" key="1">
    <citation type="journal article" date="2019" name="Int. J. Syst. Evol. Microbiol.">
        <title>The Global Catalogue of Microorganisms (GCM) 10K type strain sequencing project: providing services to taxonomists for standard genome sequencing and annotation.</title>
        <authorList>
            <consortium name="The Broad Institute Genomics Platform"/>
            <consortium name="The Broad Institute Genome Sequencing Center for Infectious Disease"/>
            <person name="Wu L."/>
            <person name="Ma J."/>
        </authorList>
    </citation>
    <scope>NUCLEOTIDE SEQUENCE [LARGE SCALE GENOMIC DNA]</scope>
    <source>
        <strain evidence="3">JCM 17543</strain>
    </source>
</reference>
<protein>
    <submittedName>
        <fullName evidence="2">Uncharacterized protein</fullName>
    </submittedName>
</protein>
<organism evidence="2 3">
    <name type="scientific">Sphingomonas limnosediminicola</name>
    <dbReference type="NCBI Taxonomy" id="940133"/>
    <lineage>
        <taxon>Bacteria</taxon>
        <taxon>Pseudomonadati</taxon>
        <taxon>Pseudomonadota</taxon>
        <taxon>Alphaproteobacteria</taxon>
        <taxon>Sphingomonadales</taxon>
        <taxon>Sphingomonadaceae</taxon>
        <taxon>Sphingomonas</taxon>
    </lineage>
</organism>